<dbReference type="OrthoDB" id="3533046at2"/>
<dbReference type="AlphaFoldDB" id="A0A222W192"/>
<name>A0A222W192_9PSEU</name>
<sequence>MTEDAVEPPFALSGLSPRAIRDAVLEEERAGFERQFRAALDVAGETLDLTGVETVLRAWQRIGELTERDGREKRREVLARAVRVWRNRDNPDPERDRQSREFEERLWARLSEEQRQRVLAHREQVRRQVEVGEPVTDSQGRPMGESEPYVLVPLDELSFDDDAEIAAERP</sequence>
<reference evidence="1 2" key="1">
    <citation type="submission" date="2016-10" db="EMBL/GenBank/DDBJ databases">
        <authorList>
            <person name="de Groot N.N."/>
        </authorList>
    </citation>
    <scope>NUCLEOTIDE SEQUENCE [LARGE SCALE GENOMIC DNA]</scope>
    <source>
        <strain evidence="1 2">CGMCC 4.5506</strain>
    </source>
</reference>
<dbReference type="InterPro" id="IPR046214">
    <property type="entry name" value="DUF6247"/>
</dbReference>
<gene>
    <name evidence="1" type="ORF">SAMN05421630_115103</name>
</gene>
<accession>A0A222W192</accession>
<dbReference type="KEGG" id="pmad:BAY61_32255"/>
<dbReference type="Proteomes" id="UP000199494">
    <property type="component" value="Unassembled WGS sequence"/>
</dbReference>
<dbReference type="Pfam" id="PF19760">
    <property type="entry name" value="DUF6247"/>
    <property type="match status" value="1"/>
</dbReference>
<protein>
    <submittedName>
        <fullName evidence="1">Uncharacterized protein</fullName>
    </submittedName>
</protein>
<proteinExistence type="predicted"/>
<dbReference type="RefSeq" id="WP_091810675.1">
    <property type="nucleotide sequence ID" value="NZ_CP016354.1"/>
</dbReference>
<evidence type="ECO:0000313" key="2">
    <source>
        <dbReference type="Proteomes" id="UP000199494"/>
    </source>
</evidence>
<evidence type="ECO:0000313" key="1">
    <source>
        <dbReference type="EMBL" id="SDD97190.1"/>
    </source>
</evidence>
<keyword evidence="2" id="KW-1185">Reference proteome</keyword>
<organism evidence="1 2">
    <name type="scientific">Prauserella marina</name>
    <dbReference type="NCBI Taxonomy" id="530584"/>
    <lineage>
        <taxon>Bacteria</taxon>
        <taxon>Bacillati</taxon>
        <taxon>Actinomycetota</taxon>
        <taxon>Actinomycetes</taxon>
        <taxon>Pseudonocardiales</taxon>
        <taxon>Pseudonocardiaceae</taxon>
        <taxon>Prauserella</taxon>
    </lineage>
</organism>
<dbReference type="EMBL" id="FMZE01000015">
    <property type="protein sequence ID" value="SDD97190.1"/>
    <property type="molecule type" value="Genomic_DNA"/>
</dbReference>